<accession>A0A9P1GEK6</accession>
<dbReference type="AlphaFoldDB" id="A0A9P1GEK6"/>
<gene>
    <name evidence="1" type="ORF">C1SCF055_LOCUS35489</name>
</gene>
<name>A0A9P1GEK6_9DINO</name>
<reference evidence="1" key="1">
    <citation type="submission" date="2022-10" db="EMBL/GenBank/DDBJ databases">
        <authorList>
            <person name="Chen Y."/>
            <person name="Dougan E. K."/>
            <person name="Chan C."/>
            <person name="Rhodes N."/>
            <person name="Thang M."/>
        </authorList>
    </citation>
    <scope>NUCLEOTIDE SEQUENCE</scope>
</reference>
<sequence>NTWVWLSRSTTGRSRTRVRGNRHFKKVRRANRLIRRVQYLCEYCFRRGIHYAIEQPNSTLLWHYAPLEAMLRRHKARAISIPLGAFGSLSEKRVAIYTTAPYLDQLGCSLDPVRRERLAPLRSSLDLEIVRKFVCSKSGEVKVAGGKDLSKTSEYPVGLGLKVGELLKKHVKVEQPLPEMDLEFHDLDGSDS</sequence>
<dbReference type="Proteomes" id="UP001152797">
    <property type="component" value="Unassembled WGS sequence"/>
</dbReference>
<evidence type="ECO:0000313" key="2">
    <source>
        <dbReference type="EMBL" id="CAL4797510.1"/>
    </source>
</evidence>
<protein>
    <submittedName>
        <fullName evidence="1">Uncharacterized protein</fullName>
    </submittedName>
</protein>
<feature type="non-terminal residue" evidence="1">
    <location>
        <position position="1"/>
    </location>
</feature>
<evidence type="ECO:0000313" key="1">
    <source>
        <dbReference type="EMBL" id="CAI4010198.1"/>
    </source>
</evidence>
<comment type="caution">
    <text evidence="1">The sequence shown here is derived from an EMBL/GenBank/DDBJ whole genome shotgun (WGS) entry which is preliminary data.</text>
</comment>
<proteinExistence type="predicted"/>
<feature type="non-terminal residue" evidence="1">
    <location>
        <position position="192"/>
    </location>
</feature>
<dbReference type="EMBL" id="CAMXCT020004740">
    <property type="protein sequence ID" value="CAL1163573.1"/>
    <property type="molecule type" value="Genomic_DNA"/>
</dbReference>
<reference evidence="2 3" key="2">
    <citation type="submission" date="2024-05" db="EMBL/GenBank/DDBJ databases">
        <authorList>
            <person name="Chen Y."/>
            <person name="Shah S."/>
            <person name="Dougan E. K."/>
            <person name="Thang M."/>
            <person name="Chan C."/>
        </authorList>
    </citation>
    <scope>NUCLEOTIDE SEQUENCE [LARGE SCALE GENOMIC DNA]</scope>
</reference>
<evidence type="ECO:0000313" key="3">
    <source>
        <dbReference type="Proteomes" id="UP001152797"/>
    </source>
</evidence>
<dbReference type="EMBL" id="CAMXCT030004740">
    <property type="protein sequence ID" value="CAL4797510.1"/>
    <property type="molecule type" value="Genomic_DNA"/>
</dbReference>
<dbReference type="EMBL" id="CAMXCT010004740">
    <property type="protein sequence ID" value="CAI4010198.1"/>
    <property type="molecule type" value="Genomic_DNA"/>
</dbReference>
<keyword evidence="3" id="KW-1185">Reference proteome</keyword>
<organism evidence="1">
    <name type="scientific">Cladocopium goreaui</name>
    <dbReference type="NCBI Taxonomy" id="2562237"/>
    <lineage>
        <taxon>Eukaryota</taxon>
        <taxon>Sar</taxon>
        <taxon>Alveolata</taxon>
        <taxon>Dinophyceae</taxon>
        <taxon>Suessiales</taxon>
        <taxon>Symbiodiniaceae</taxon>
        <taxon>Cladocopium</taxon>
    </lineage>
</organism>